<evidence type="ECO:0000256" key="1">
    <source>
        <dbReference type="SAM" id="MobiDB-lite"/>
    </source>
</evidence>
<feature type="compositionally biased region" description="Basic residues" evidence="1">
    <location>
        <begin position="1"/>
        <end position="12"/>
    </location>
</feature>
<dbReference type="EMBL" id="JAAKZX010000101">
    <property type="protein sequence ID" value="NGO45729.1"/>
    <property type="molecule type" value="Genomic_DNA"/>
</dbReference>
<accession>A0ABX0DYY5</accession>
<organism evidence="2 3">
    <name type="scientific">Streptomyces ureilyticus</name>
    <dbReference type="NCBI Taxonomy" id="1775131"/>
    <lineage>
        <taxon>Bacteria</taxon>
        <taxon>Bacillati</taxon>
        <taxon>Actinomycetota</taxon>
        <taxon>Actinomycetes</taxon>
        <taxon>Kitasatosporales</taxon>
        <taxon>Streptomycetaceae</taxon>
        <taxon>Streptomyces</taxon>
    </lineage>
</organism>
<gene>
    <name evidence="2" type="ORF">G6048_27515</name>
</gene>
<comment type="caution">
    <text evidence="2">The sequence shown here is derived from an EMBL/GenBank/DDBJ whole genome shotgun (WGS) entry which is preliminary data.</text>
</comment>
<evidence type="ECO:0000313" key="3">
    <source>
        <dbReference type="Proteomes" id="UP001518140"/>
    </source>
</evidence>
<dbReference type="SUPFAM" id="SSF89796">
    <property type="entry name" value="CoA-transferase family III (CaiB/BaiF)"/>
    <property type="match status" value="1"/>
</dbReference>
<sequence>MEQPLQHHRHTRPAPLPGEHTAQVLAETGRKPEQIKKLFDAEVVR</sequence>
<feature type="region of interest" description="Disordered" evidence="1">
    <location>
        <begin position="1"/>
        <end position="21"/>
    </location>
</feature>
<dbReference type="InterPro" id="IPR023606">
    <property type="entry name" value="CoA-Trfase_III_dom_1_sf"/>
</dbReference>
<reference evidence="2 3" key="1">
    <citation type="submission" date="2020-02" db="EMBL/GenBank/DDBJ databases">
        <title>Whole-genome analyses of novel actinobacteria.</title>
        <authorList>
            <person name="Sahin N."/>
            <person name="Tokatli A."/>
        </authorList>
    </citation>
    <scope>NUCLEOTIDE SEQUENCE [LARGE SCALE GENOMIC DNA]</scope>
    <source>
        <strain evidence="2 3">YC419</strain>
    </source>
</reference>
<proteinExistence type="predicted"/>
<dbReference type="Proteomes" id="UP001518140">
    <property type="component" value="Unassembled WGS sequence"/>
</dbReference>
<protein>
    <submittedName>
        <fullName evidence="2">Uncharacterized protein</fullName>
    </submittedName>
</protein>
<name>A0ABX0DYY5_9ACTN</name>
<evidence type="ECO:0000313" key="2">
    <source>
        <dbReference type="EMBL" id="NGO45729.1"/>
    </source>
</evidence>
<keyword evidence="3" id="KW-1185">Reference proteome</keyword>
<dbReference type="Gene3D" id="3.40.50.10540">
    <property type="entry name" value="Crotonobetainyl-coa:carnitine coa-transferase, domain 1"/>
    <property type="match status" value="1"/>
</dbReference>